<reference evidence="1 2" key="1">
    <citation type="submission" date="2021-07" db="EMBL/GenBank/DDBJ databases">
        <title>The draft genome sequence of Sphingomicrobium sp. B8.</title>
        <authorList>
            <person name="Mu L."/>
        </authorList>
    </citation>
    <scope>NUCLEOTIDE SEQUENCE [LARGE SCALE GENOMIC DNA]</scope>
    <source>
        <strain evidence="1 2">B8</strain>
    </source>
</reference>
<name>A0ABS6V9F2_9SPHN</name>
<keyword evidence="2" id="KW-1185">Reference proteome</keyword>
<evidence type="ECO:0000313" key="1">
    <source>
        <dbReference type="EMBL" id="MBW0145777.1"/>
    </source>
</evidence>
<proteinExistence type="predicted"/>
<comment type="caution">
    <text evidence="1">The sequence shown here is derived from an EMBL/GenBank/DDBJ whole genome shotgun (WGS) entry which is preliminary data.</text>
</comment>
<gene>
    <name evidence="1" type="ORF">KTQ36_10795</name>
</gene>
<evidence type="ECO:0000313" key="2">
    <source>
        <dbReference type="Proteomes" id="UP000698028"/>
    </source>
</evidence>
<sequence>MTPEELEEIWIALEHEGRTEAGWHVRKLRLNSTHQLMAGRRAPSGTVGVLYEVASSAVPGGTAWPDGKGFNTSIETISPGRGGKIRIALELTNPQYRDLFGALCLDIVSVITEASDVSTGVSAFVRRLQAWQRFMQLHSSGGLSQEQLRGIFSEISFLETTLLPALGPGAAVECWQGRGGLQDFLRENVACEVKSSTSAHDPTVMISRLDQLDERPFDHLFLAFVPLRNDQRNGISLPDLVNRVREKLASDVTARSRLDEQLTASGYHDAQATRYETPKFICGDTKLYRVADDFPRLSEAIVAPGITSAKYGLRLSACEEYEISNDEFLGLFTGCGENGNA</sequence>
<dbReference type="Pfam" id="PF14390">
    <property type="entry name" value="DUF4420"/>
    <property type="match status" value="1"/>
</dbReference>
<dbReference type="Proteomes" id="UP000698028">
    <property type="component" value="Unassembled WGS sequence"/>
</dbReference>
<accession>A0ABS6V9F2</accession>
<dbReference type="RefSeq" id="WP_218633658.1">
    <property type="nucleotide sequence ID" value="NZ_JAHVAH010000001.1"/>
</dbReference>
<protein>
    <submittedName>
        <fullName evidence="1">PD-(D/E)XK motif protein</fullName>
    </submittedName>
</protein>
<dbReference type="InterPro" id="IPR025534">
    <property type="entry name" value="DUF4420"/>
</dbReference>
<organism evidence="1 2">
    <name type="scientific">Sphingomicrobium clamense</name>
    <dbReference type="NCBI Taxonomy" id="2851013"/>
    <lineage>
        <taxon>Bacteria</taxon>
        <taxon>Pseudomonadati</taxon>
        <taxon>Pseudomonadota</taxon>
        <taxon>Alphaproteobacteria</taxon>
        <taxon>Sphingomonadales</taxon>
        <taxon>Sphingomonadaceae</taxon>
        <taxon>Sphingomicrobium</taxon>
    </lineage>
</organism>
<dbReference type="EMBL" id="JAHVAH010000001">
    <property type="protein sequence ID" value="MBW0145777.1"/>
    <property type="molecule type" value="Genomic_DNA"/>
</dbReference>